<feature type="compositionally biased region" description="Basic and acidic residues" evidence="5">
    <location>
        <begin position="519"/>
        <end position="534"/>
    </location>
</feature>
<dbReference type="Pfam" id="PF03403">
    <property type="entry name" value="PAF-AH_p_II"/>
    <property type="match status" value="1"/>
</dbReference>
<dbReference type="Gene3D" id="3.40.50.1820">
    <property type="entry name" value="alpha/beta hydrolase"/>
    <property type="match status" value="1"/>
</dbReference>
<feature type="region of interest" description="Disordered" evidence="5">
    <location>
        <begin position="514"/>
        <end position="538"/>
    </location>
</feature>
<dbReference type="GO" id="GO:0016042">
    <property type="term" value="P:lipid catabolic process"/>
    <property type="evidence" value="ECO:0007669"/>
    <property type="project" value="UniProtKB-KW"/>
</dbReference>
<gene>
    <name evidence="6" type="ORF">NLI96_g9479</name>
</gene>
<feature type="compositionally biased region" description="Polar residues" evidence="5">
    <location>
        <begin position="10"/>
        <end position="21"/>
    </location>
</feature>
<evidence type="ECO:0000313" key="7">
    <source>
        <dbReference type="Proteomes" id="UP001212997"/>
    </source>
</evidence>
<dbReference type="AlphaFoldDB" id="A0AAD5UVM1"/>
<name>A0AAD5UVM1_9APHY</name>
<dbReference type="PANTHER" id="PTHR10272">
    <property type="entry name" value="PLATELET-ACTIVATING FACTOR ACETYLHYDROLASE"/>
    <property type="match status" value="1"/>
</dbReference>
<keyword evidence="4" id="KW-0443">Lipid metabolism</keyword>
<proteinExistence type="predicted"/>
<organism evidence="6 7">
    <name type="scientific">Meripilus lineatus</name>
    <dbReference type="NCBI Taxonomy" id="2056292"/>
    <lineage>
        <taxon>Eukaryota</taxon>
        <taxon>Fungi</taxon>
        <taxon>Dikarya</taxon>
        <taxon>Basidiomycota</taxon>
        <taxon>Agaricomycotina</taxon>
        <taxon>Agaricomycetes</taxon>
        <taxon>Polyporales</taxon>
        <taxon>Meripilaceae</taxon>
        <taxon>Meripilus</taxon>
    </lineage>
</organism>
<dbReference type="EMBL" id="JANAWD010000481">
    <property type="protein sequence ID" value="KAJ3478838.1"/>
    <property type="molecule type" value="Genomic_DNA"/>
</dbReference>
<evidence type="ECO:0000256" key="5">
    <source>
        <dbReference type="SAM" id="MobiDB-lite"/>
    </source>
</evidence>
<evidence type="ECO:0000256" key="1">
    <source>
        <dbReference type="ARBA" id="ARBA00013201"/>
    </source>
</evidence>
<dbReference type="Proteomes" id="UP001212997">
    <property type="component" value="Unassembled WGS sequence"/>
</dbReference>
<evidence type="ECO:0000256" key="4">
    <source>
        <dbReference type="ARBA" id="ARBA00023098"/>
    </source>
</evidence>
<dbReference type="GO" id="GO:0003847">
    <property type="term" value="F:1-alkyl-2-acetylglycerophosphocholine esterase activity"/>
    <property type="evidence" value="ECO:0007669"/>
    <property type="project" value="UniProtKB-EC"/>
</dbReference>
<dbReference type="PANTHER" id="PTHR10272:SF0">
    <property type="entry name" value="PLATELET-ACTIVATING FACTOR ACETYLHYDROLASE"/>
    <property type="match status" value="1"/>
</dbReference>
<feature type="compositionally biased region" description="Low complexity" evidence="5">
    <location>
        <begin position="57"/>
        <end position="73"/>
    </location>
</feature>
<keyword evidence="7" id="KW-1185">Reference proteome</keyword>
<evidence type="ECO:0000313" key="6">
    <source>
        <dbReference type="EMBL" id="KAJ3478838.1"/>
    </source>
</evidence>
<keyword evidence="2" id="KW-0378">Hydrolase</keyword>
<dbReference type="SUPFAM" id="SSF53474">
    <property type="entry name" value="alpha/beta-Hydrolases"/>
    <property type="match status" value="1"/>
</dbReference>
<keyword evidence="3" id="KW-0442">Lipid degradation</keyword>
<reference evidence="6" key="1">
    <citation type="submission" date="2022-07" db="EMBL/GenBank/DDBJ databases">
        <title>Genome Sequence of Physisporinus lineatus.</title>
        <authorList>
            <person name="Buettner E."/>
        </authorList>
    </citation>
    <scope>NUCLEOTIDE SEQUENCE</scope>
    <source>
        <strain evidence="6">VT162</strain>
    </source>
</reference>
<dbReference type="InterPro" id="IPR029058">
    <property type="entry name" value="AB_hydrolase_fold"/>
</dbReference>
<sequence length="606" mass="67014">MASLPLDQVRSGSSIDFSSSLRPKFVRSPPSVQPPPNFLRDQDGEVDSASSPCSRNSSTQTHTPSHTPHQRPSIVPKPHVHPEAGPQTIQVVNKRSPFGAILSRTLPSYTGTHPVGVRDVEVPITKQRFGYFEHKSMPSRGAGLTVDTVFFTLFYPAEKRETNSRVVWFPSFWDRLRQTIDGFLKMSNRTPNWMYRTVTYPAAAAAIYGTTFPAIENGHSKEPPLTASGESQRWPVMIFSHGAGCSRLMYSPFCGEMASRGYIVAAIEHRDGTGPSSKIINSDGEKKVLDWLDWKDLHWPGCEQPKDDTTLRHVQLQVRLAEVEAVIDTLQKVSSGEQITQTKTTQAHTSFDWARWASCVNVQKPIMAGHSLGGCLGMAAAADARFDFSRVVVFDPAVQRLFPWKGRITSPVDFLAINSEEFAFGAEFPMLVEMLANIENPNVFLIPGSTHPSFSDVFIILPDYLNRLTGLRIDADKVIDMTAHVVEGFLLDRVHEITTGVSRAAWRSFDGGRPSFSTSDRRTGAVDESRKEGQNQEEVQAKEYVGASRHAMDVVEITGEAHLKRVQDGVKAGESAKTWGKVSRRKSGLGDVGGMVLFRTSVASRL</sequence>
<protein>
    <recommendedName>
        <fullName evidence="1">1-alkyl-2-acetylglycerophosphocholine esterase</fullName>
        <ecNumber evidence="1">3.1.1.47</ecNumber>
    </recommendedName>
</protein>
<comment type="caution">
    <text evidence="6">The sequence shown here is derived from an EMBL/GenBank/DDBJ whole genome shotgun (WGS) entry which is preliminary data.</text>
</comment>
<evidence type="ECO:0000256" key="3">
    <source>
        <dbReference type="ARBA" id="ARBA00022963"/>
    </source>
</evidence>
<evidence type="ECO:0000256" key="2">
    <source>
        <dbReference type="ARBA" id="ARBA00022801"/>
    </source>
</evidence>
<feature type="region of interest" description="Disordered" evidence="5">
    <location>
        <begin position="1"/>
        <end position="84"/>
    </location>
</feature>
<accession>A0AAD5UVM1</accession>
<dbReference type="EC" id="3.1.1.47" evidence="1"/>